<evidence type="ECO:0000256" key="2">
    <source>
        <dbReference type="ARBA" id="ARBA00001946"/>
    </source>
</evidence>
<dbReference type="InterPro" id="IPR036965">
    <property type="entry name" value="Terpene_synth_N_sf"/>
</dbReference>
<dbReference type="SUPFAM" id="SSF48239">
    <property type="entry name" value="Terpenoid cyclases/Protein prenyltransferases"/>
    <property type="match status" value="1"/>
</dbReference>
<dbReference type="OMA" id="TESVERW"/>
<dbReference type="OrthoDB" id="1936865at2759"/>
<dbReference type="Gene3D" id="1.10.600.10">
    <property type="entry name" value="Farnesyl Diphosphate Synthase"/>
    <property type="match status" value="1"/>
</dbReference>
<accession>A0A200R069</accession>
<dbReference type="InterPro" id="IPR034741">
    <property type="entry name" value="Terpene_cyclase-like_1_C"/>
</dbReference>
<dbReference type="PANTHER" id="PTHR31225:SF245">
    <property type="entry name" value="(-)-ALPHA-TERPINEOL SYNTHASE-LIKE"/>
    <property type="match status" value="1"/>
</dbReference>
<evidence type="ECO:0000259" key="7">
    <source>
        <dbReference type="Pfam" id="PF03936"/>
    </source>
</evidence>
<name>A0A200R069_MACCD</name>
<dbReference type="STRING" id="56857.A0A200R069"/>
<comment type="cofactor">
    <cofactor evidence="1">
        <name>Mn(2+)</name>
        <dbReference type="ChEBI" id="CHEBI:29035"/>
    </cofactor>
</comment>
<dbReference type="SFLD" id="SFLDG01019">
    <property type="entry name" value="Terpene_Cyclase_Like_1_C_Termi"/>
    <property type="match status" value="1"/>
</dbReference>
<comment type="cofactor">
    <cofactor evidence="2">
        <name>Mg(2+)</name>
        <dbReference type="ChEBI" id="CHEBI:18420"/>
    </cofactor>
</comment>
<evidence type="ECO:0000256" key="4">
    <source>
        <dbReference type="ARBA" id="ARBA00022842"/>
    </source>
</evidence>
<dbReference type="EMBL" id="MVGT01000668">
    <property type="protein sequence ID" value="OVA16105.1"/>
    <property type="molecule type" value="Genomic_DNA"/>
</dbReference>
<dbReference type="Pfam" id="PF03936">
    <property type="entry name" value="Terpene_synth_C"/>
    <property type="match status" value="1"/>
</dbReference>
<evidence type="ECO:0000259" key="6">
    <source>
        <dbReference type="Pfam" id="PF01397"/>
    </source>
</evidence>
<dbReference type="Pfam" id="PF01397">
    <property type="entry name" value="Terpene_synth"/>
    <property type="match status" value="1"/>
</dbReference>
<protein>
    <submittedName>
        <fullName evidence="8">Terpene synthase</fullName>
    </submittedName>
</protein>
<feature type="domain" description="Terpene synthase N-terminal" evidence="6">
    <location>
        <begin position="37"/>
        <end position="220"/>
    </location>
</feature>
<keyword evidence="3" id="KW-0479">Metal-binding</keyword>
<feature type="domain" description="Terpene synthase metal-binding" evidence="7">
    <location>
        <begin position="295"/>
        <end position="536"/>
    </location>
</feature>
<reference evidence="8 9" key="1">
    <citation type="journal article" date="2017" name="Mol. Plant">
        <title>The Genome of Medicinal Plant Macleaya cordata Provides New Insights into Benzylisoquinoline Alkaloids Metabolism.</title>
        <authorList>
            <person name="Liu X."/>
            <person name="Liu Y."/>
            <person name="Huang P."/>
            <person name="Ma Y."/>
            <person name="Qing Z."/>
            <person name="Tang Q."/>
            <person name="Cao H."/>
            <person name="Cheng P."/>
            <person name="Zheng Y."/>
            <person name="Yuan Z."/>
            <person name="Zhou Y."/>
            <person name="Liu J."/>
            <person name="Tang Z."/>
            <person name="Zhuo Y."/>
            <person name="Zhang Y."/>
            <person name="Yu L."/>
            <person name="Huang J."/>
            <person name="Yang P."/>
            <person name="Peng Q."/>
            <person name="Zhang J."/>
            <person name="Jiang W."/>
            <person name="Zhang Z."/>
            <person name="Lin K."/>
            <person name="Ro D.K."/>
            <person name="Chen X."/>
            <person name="Xiong X."/>
            <person name="Shang Y."/>
            <person name="Huang S."/>
            <person name="Zeng J."/>
        </authorList>
    </citation>
    <scope>NUCLEOTIDE SEQUENCE [LARGE SCALE GENOMIC DNA]</scope>
    <source>
        <strain evidence="9">cv. BLH2017</strain>
        <tissue evidence="8">Root</tissue>
    </source>
</reference>
<dbReference type="CDD" id="cd00684">
    <property type="entry name" value="Terpene_cyclase_plant_C1"/>
    <property type="match status" value="1"/>
</dbReference>
<evidence type="ECO:0000313" key="8">
    <source>
        <dbReference type="EMBL" id="OVA16105.1"/>
    </source>
</evidence>
<keyword evidence="4" id="KW-0460">Magnesium</keyword>
<dbReference type="InterPro" id="IPR008949">
    <property type="entry name" value="Isoprenoid_synthase_dom_sf"/>
</dbReference>
<dbReference type="InterPro" id="IPR044814">
    <property type="entry name" value="Terpene_cyclase_plant_C1"/>
</dbReference>
<proteinExistence type="predicted"/>
<dbReference type="Proteomes" id="UP000195402">
    <property type="component" value="Unassembled WGS sequence"/>
</dbReference>
<dbReference type="SFLD" id="SFLDS00005">
    <property type="entry name" value="Isoprenoid_Synthase_Type_I"/>
    <property type="match status" value="1"/>
</dbReference>
<dbReference type="GO" id="GO:0016102">
    <property type="term" value="P:diterpenoid biosynthetic process"/>
    <property type="evidence" value="ECO:0007669"/>
    <property type="project" value="InterPro"/>
</dbReference>
<dbReference type="FunFam" id="1.50.10.130:FF:000001">
    <property type="entry name" value="Isoprene synthase, chloroplastic"/>
    <property type="match status" value="1"/>
</dbReference>
<dbReference type="InterPro" id="IPR050148">
    <property type="entry name" value="Terpene_synthase-like"/>
</dbReference>
<dbReference type="AlphaFoldDB" id="A0A200R069"/>
<dbReference type="InterPro" id="IPR008930">
    <property type="entry name" value="Terpenoid_cyclase/PrenylTrfase"/>
</dbReference>
<evidence type="ECO:0000256" key="3">
    <source>
        <dbReference type="ARBA" id="ARBA00022723"/>
    </source>
</evidence>
<evidence type="ECO:0000313" key="9">
    <source>
        <dbReference type="Proteomes" id="UP000195402"/>
    </source>
</evidence>
<keyword evidence="5" id="KW-0456">Lyase</keyword>
<evidence type="ECO:0000256" key="1">
    <source>
        <dbReference type="ARBA" id="ARBA00001936"/>
    </source>
</evidence>
<sequence length="596" mass="69185">MQVPPVLLQDTPLIAPAANDPTTITAARRPANYQPSIWNHDFVKSLKSDFAGEVYTKRAEKLKEYVRRMFDDKANNGLSSSSTSLLKLINTIQRLGVSYHFDDEIKGALDTITLTIKDNDVSIEGDDKDLFTTALRFRLLRQHGYEISQDVFKSFQEEMRSSSDDFMKPCICEDVEGMLSLYEASFYAFEGEEILDEAQEFTGRHLKEYLKNKEGINSTSTPKHLCNHKQLVSHALDLPLHLRVPRIEARWFIDTYEQMMQEDMDPLLLEFAKLDFNMIQATYHEELKYVSRWWKELGFTETLCYARDRWVENFFWSVGYKFEAKYGHYRIQMTKLNCLITTIDDIYDVYGSLDELKLFTDAVDRWDDSMVGALPDYMKIGFLALYNTTNEIACDILKKHGQDVLGYLRTSWAALCKSYLVEAKWYYSGYKPTLEEFLNNGWISITGSVLPTHTYVLLGYETIDDEALECLKNYSSDLVRWSFMILRLLNDLATSTEELKRGDVTKSIQCYMHHTGVSESIAREHIKNQISDMWKKINKDQSASRSIFPRSFVETILNINRITHFFYHYGDGHGVPNRETKDWVTSIVIEPIPLLI</sequence>
<comment type="caution">
    <text evidence="8">The sequence shown here is derived from an EMBL/GenBank/DDBJ whole genome shotgun (WGS) entry which is preliminary data.</text>
</comment>
<organism evidence="8 9">
    <name type="scientific">Macleaya cordata</name>
    <name type="common">Five-seeded plume-poppy</name>
    <name type="synonym">Bocconia cordata</name>
    <dbReference type="NCBI Taxonomy" id="56857"/>
    <lineage>
        <taxon>Eukaryota</taxon>
        <taxon>Viridiplantae</taxon>
        <taxon>Streptophyta</taxon>
        <taxon>Embryophyta</taxon>
        <taxon>Tracheophyta</taxon>
        <taxon>Spermatophyta</taxon>
        <taxon>Magnoliopsida</taxon>
        <taxon>Ranunculales</taxon>
        <taxon>Papaveraceae</taxon>
        <taxon>Papaveroideae</taxon>
        <taxon>Macleaya</taxon>
    </lineage>
</organism>
<dbReference type="FunCoup" id="A0A200R069">
    <property type="interactions" value="200"/>
</dbReference>
<keyword evidence="9" id="KW-1185">Reference proteome</keyword>
<dbReference type="Gene3D" id="1.50.10.130">
    <property type="entry name" value="Terpene synthase, N-terminal domain"/>
    <property type="match status" value="1"/>
</dbReference>
<evidence type="ECO:0000256" key="5">
    <source>
        <dbReference type="ARBA" id="ARBA00023239"/>
    </source>
</evidence>
<dbReference type="SUPFAM" id="SSF48576">
    <property type="entry name" value="Terpenoid synthases"/>
    <property type="match status" value="1"/>
</dbReference>
<dbReference type="InterPro" id="IPR001906">
    <property type="entry name" value="Terpene_synth_N"/>
</dbReference>
<gene>
    <name evidence="8" type="ORF">BVC80_8813g4</name>
</gene>
<dbReference type="GO" id="GO:0010333">
    <property type="term" value="F:terpene synthase activity"/>
    <property type="evidence" value="ECO:0007669"/>
    <property type="project" value="InterPro"/>
</dbReference>
<dbReference type="InterPro" id="IPR005630">
    <property type="entry name" value="Terpene_synthase_metal-bd"/>
</dbReference>
<dbReference type="FunFam" id="1.10.600.10:FF:000007">
    <property type="entry name" value="Isoprene synthase, chloroplastic"/>
    <property type="match status" value="1"/>
</dbReference>
<dbReference type="PANTHER" id="PTHR31225">
    <property type="entry name" value="OS04G0344100 PROTEIN-RELATED"/>
    <property type="match status" value="1"/>
</dbReference>
<dbReference type="InParanoid" id="A0A200R069"/>
<dbReference type="GO" id="GO:0000287">
    <property type="term" value="F:magnesium ion binding"/>
    <property type="evidence" value="ECO:0007669"/>
    <property type="project" value="InterPro"/>
</dbReference>